<name>A0A448IAT5_MYCCI</name>
<organism evidence="1 2">
    <name type="scientific">Mycolicibacterium chitae</name>
    <name type="common">Mycobacterium chitae</name>
    <dbReference type="NCBI Taxonomy" id="1792"/>
    <lineage>
        <taxon>Bacteria</taxon>
        <taxon>Bacillati</taxon>
        <taxon>Actinomycetota</taxon>
        <taxon>Actinomycetes</taxon>
        <taxon>Mycobacteriales</taxon>
        <taxon>Mycobacteriaceae</taxon>
        <taxon>Mycolicibacterium</taxon>
    </lineage>
</organism>
<sequence length="84" mass="8538">MLPDVLQSVIKSTEAAAAPLAEIERLSIIGGSADTQDAVGGLLGVSPLAVAKIIETLQSSGIDLAEMLNRTKGNGVDPLAPVEE</sequence>
<dbReference type="Proteomes" id="UP000282551">
    <property type="component" value="Chromosome"/>
</dbReference>
<proteinExistence type="predicted"/>
<evidence type="ECO:0000313" key="1">
    <source>
        <dbReference type="EMBL" id="VEG49477.1"/>
    </source>
</evidence>
<keyword evidence="2" id="KW-1185">Reference proteome</keyword>
<evidence type="ECO:0000313" key="2">
    <source>
        <dbReference type="Proteomes" id="UP000282551"/>
    </source>
</evidence>
<gene>
    <name evidence="1" type="ORF">NCTC10485_03785</name>
</gene>
<accession>A0A448IAT5</accession>
<protein>
    <submittedName>
        <fullName evidence="1">Band 7 protein</fullName>
    </submittedName>
</protein>
<reference evidence="1 2" key="1">
    <citation type="submission" date="2018-12" db="EMBL/GenBank/DDBJ databases">
        <authorList>
            <consortium name="Pathogen Informatics"/>
        </authorList>
    </citation>
    <scope>NUCLEOTIDE SEQUENCE [LARGE SCALE GENOMIC DNA]</scope>
    <source>
        <strain evidence="1 2">NCTC10485</strain>
    </source>
</reference>
<dbReference type="AlphaFoldDB" id="A0A448IAT5"/>
<dbReference type="EMBL" id="LR134355">
    <property type="protein sequence ID" value="VEG49477.1"/>
    <property type="molecule type" value="Genomic_DNA"/>
</dbReference>